<sequence length="238" mass="27430">MKLFCIHCAGGSSKVFQSLSQQLKDQLEVIPVDLPGRGKRFSREYIYYFEDACKDLVTIIKKGLNNNQEEFALFGHSMGSLLSFEIAHLFQNEKFALNHVFLTGTKLPYQFENNSLIDVSKNDDEVMDRIKKLGGTPPDLLEHPYFLKLYLPTFKADFHLIGSYKYQKKEGKLNIPITVINGKDDPLSNSEFDRWSQLTKQKVEILMVDGGHFFLNEQIEFVSKSIRLKLIKDLIINQ</sequence>
<dbReference type="PANTHER" id="PTHR11487:SF0">
    <property type="entry name" value="S-ACYL FATTY ACID SYNTHASE THIOESTERASE, MEDIUM CHAIN"/>
    <property type="match status" value="1"/>
</dbReference>
<dbReference type="Proteomes" id="UP001165287">
    <property type="component" value="Unassembled WGS sequence"/>
</dbReference>
<dbReference type="EMBL" id="JAIQUM010000017">
    <property type="protein sequence ID" value="MBZ5750611.1"/>
    <property type="molecule type" value="Genomic_DNA"/>
</dbReference>
<dbReference type="Gene3D" id="3.40.50.1820">
    <property type="entry name" value="alpha/beta hydrolase"/>
    <property type="match status" value="1"/>
</dbReference>
<keyword evidence="4" id="KW-1185">Reference proteome</keyword>
<comment type="similarity">
    <text evidence="1">Belongs to the thioesterase family.</text>
</comment>
<evidence type="ECO:0000313" key="4">
    <source>
        <dbReference type="Proteomes" id="UP001165287"/>
    </source>
</evidence>
<reference evidence="3" key="1">
    <citation type="submission" date="2024-05" db="EMBL/GenBank/DDBJ databases">
        <title>Metabacillus sp. nov., isolated from the rhizosphere soil of tomato plants.</title>
        <authorList>
            <person name="Ma R."/>
        </authorList>
    </citation>
    <scope>NUCLEOTIDE SEQUENCE</scope>
    <source>
        <strain evidence="3">DBTR6</strain>
    </source>
</reference>
<dbReference type="InterPro" id="IPR012223">
    <property type="entry name" value="TEII"/>
</dbReference>
<dbReference type="InterPro" id="IPR029058">
    <property type="entry name" value="AB_hydrolase_fold"/>
</dbReference>
<evidence type="ECO:0000259" key="2">
    <source>
        <dbReference type="Pfam" id="PF00975"/>
    </source>
</evidence>
<dbReference type="InterPro" id="IPR001031">
    <property type="entry name" value="Thioesterase"/>
</dbReference>
<dbReference type="GO" id="GO:0016787">
    <property type="term" value="F:hydrolase activity"/>
    <property type="evidence" value="ECO:0007669"/>
    <property type="project" value="UniProtKB-KW"/>
</dbReference>
<dbReference type="RefSeq" id="WP_224138878.1">
    <property type="nucleotide sequence ID" value="NZ_JAIQUM010000017.1"/>
</dbReference>
<comment type="caution">
    <text evidence="3">The sequence shown here is derived from an EMBL/GenBank/DDBJ whole genome shotgun (WGS) entry which is preliminary data.</text>
</comment>
<protein>
    <submittedName>
        <fullName evidence="3">Alpha/beta fold hydrolase</fullName>
    </submittedName>
</protein>
<feature type="domain" description="Thioesterase" evidence="2">
    <location>
        <begin position="2"/>
        <end position="224"/>
    </location>
</feature>
<accession>A0ABS7UR30</accession>
<dbReference type="SUPFAM" id="SSF53474">
    <property type="entry name" value="alpha/beta-Hydrolases"/>
    <property type="match status" value="1"/>
</dbReference>
<proteinExistence type="inferred from homology"/>
<dbReference type="PANTHER" id="PTHR11487">
    <property type="entry name" value="THIOESTERASE"/>
    <property type="match status" value="1"/>
</dbReference>
<organism evidence="3 4">
    <name type="scientific">Metabacillus rhizolycopersici</name>
    <dbReference type="NCBI Taxonomy" id="2875709"/>
    <lineage>
        <taxon>Bacteria</taxon>
        <taxon>Bacillati</taxon>
        <taxon>Bacillota</taxon>
        <taxon>Bacilli</taxon>
        <taxon>Bacillales</taxon>
        <taxon>Bacillaceae</taxon>
        <taxon>Metabacillus</taxon>
    </lineage>
</organism>
<dbReference type="Pfam" id="PF00975">
    <property type="entry name" value="Thioesterase"/>
    <property type="match status" value="1"/>
</dbReference>
<evidence type="ECO:0000313" key="3">
    <source>
        <dbReference type="EMBL" id="MBZ5750611.1"/>
    </source>
</evidence>
<evidence type="ECO:0000256" key="1">
    <source>
        <dbReference type="ARBA" id="ARBA00007169"/>
    </source>
</evidence>
<name>A0ABS7UR30_9BACI</name>
<keyword evidence="3" id="KW-0378">Hydrolase</keyword>
<gene>
    <name evidence="3" type="ORF">K9V48_10195</name>
</gene>